<dbReference type="AlphaFoldDB" id="A0AAW2NAK7"/>
<comment type="caution">
    <text evidence="2">The sequence shown here is derived from an EMBL/GenBank/DDBJ whole genome shotgun (WGS) entry which is preliminary data.</text>
</comment>
<evidence type="ECO:0000259" key="1">
    <source>
        <dbReference type="SMART" id="SM01037"/>
    </source>
</evidence>
<name>A0AAW2NAK7_SESRA</name>
<dbReference type="GO" id="GO:0006952">
    <property type="term" value="P:defense response"/>
    <property type="evidence" value="ECO:0007669"/>
    <property type="project" value="InterPro"/>
</dbReference>
<dbReference type="SMART" id="SM01037">
    <property type="entry name" value="Bet_v_1"/>
    <property type="match status" value="1"/>
</dbReference>
<dbReference type="EMBL" id="JACGWJ010000020">
    <property type="protein sequence ID" value="KAL0340537.1"/>
    <property type="molecule type" value="Genomic_DNA"/>
</dbReference>
<dbReference type="SUPFAM" id="SSF55961">
    <property type="entry name" value="Bet v1-like"/>
    <property type="match status" value="1"/>
</dbReference>
<dbReference type="InterPro" id="IPR051761">
    <property type="entry name" value="MLP-like_ligand-binding"/>
</dbReference>
<dbReference type="InterPro" id="IPR000916">
    <property type="entry name" value="Bet_v_I/MLP"/>
</dbReference>
<dbReference type="CDD" id="cd07816">
    <property type="entry name" value="Bet_v1-like"/>
    <property type="match status" value="1"/>
</dbReference>
<gene>
    <name evidence="2" type="ORF">Sradi_4570500</name>
</gene>
<accession>A0AAW2NAK7</accession>
<dbReference type="PANTHER" id="PTHR31907">
    <property type="entry name" value="MLP-LIKE PROTEIN 423"/>
    <property type="match status" value="1"/>
</dbReference>
<evidence type="ECO:0000313" key="2">
    <source>
        <dbReference type="EMBL" id="KAL0340537.1"/>
    </source>
</evidence>
<dbReference type="Pfam" id="PF00407">
    <property type="entry name" value="Bet_v_1"/>
    <property type="match status" value="1"/>
</dbReference>
<dbReference type="Gene3D" id="3.30.530.20">
    <property type="match status" value="1"/>
</dbReference>
<reference evidence="2" key="1">
    <citation type="submission" date="2020-06" db="EMBL/GenBank/DDBJ databases">
        <authorList>
            <person name="Li T."/>
            <person name="Hu X."/>
            <person name="Zhang T."/>
            <person name="Song X."/>
            <person name="Zhang H."/>
            <person name="Dai N."/>
            <person name="Sheng W."/>
            <person name="Hou X."/>
            <person name="Wei L."/>
        </authorList>
    </citation>
    <scope>NUCLEOTIDE SEQUENCE</scope>
    <source>
        <strain evidence="2">G02</strain>
        <tissue evidence="2">Leaf</tissue>
    </source>
</reference>
<feature type="domain" description="Bet v I/Major latex protein" evidence="1">
    <location>
        <begin position="3"/>
        <end position="118"/>
    </location>
</feature>
<sequence>MSPDIIQGCDLHQGNWGTVGSVICWSYTHDGEQKIGKEIVEAIDEEQKSITLKIIEGHLLDHFKTFKIGIHVDTKAEPHLVTWVLEYEKLHDDVEDPVSFLALLIKLGKDIETYHLKN</sequence>
<organism evidence="2">
    <name type="scientific">Sesamum radiatum</name>
    <name type="common">Black benniseed</name>
    <dbReference type="NCBI Taxonomy" id="300843"/>
    <lineage>
        <taxon>Eukaryota</taxon>
        <taxon>Viridiplantae</taxon>
        <taxon>Streptophyta</taxon>
        <taxon>Embryophyta</taxon>
        <taxon>Tracheophyta</taxon>
        <taxon>Spermatophyta</taxon>
        <taxon>Magnoliopsida</taxon>
        <taxon>eudicotyledons</taxon>
        <taxon>Gunneridae</taxon>
        <taxon>Pentapetalae</taxon>
        <taxon>asterids</taxon>
        <taxon>lamiids</taxon>
        <taxon>Lamiales</taxon>
        <taxon>Pedaliaceae</taxon>
        <taxon>Sesamum</taxon>
    </lineage>
</organism>
<dbReference type="InterPro" id="IPR023393">
    <property type="entry name" value="START-like_dom_sf"/>
</dbReference>
<protein>
    <submittedName>
        <fullName evidence="2">Kirola</fullName>
    </submittedName>
</protein>
<proteinExistence type="predicted"/>
<reference evidence="2" key="2">
    <citation type="journal article" date="2024" name="Plant">
        <title>Genomic evolution and insights into agronomic trait innovations of Sesamum species.</title>
        <authorList>
            <person name="Miao H."/>
            <person name="Wang L."/>
            <person name="Qu L."/>
            <person name="Liu H."/>
            <person name="Sun Y."/>
            <person name="Le M."/>
            <person name="Wang Q."/>
            <person name="Wei S."/>
            <person name="Zheng Y."/>
            <person name="Lin W."/>
            <person name="Duan Y."/>
            <person name="Cao H."/>
            <person name="Xiong S."/>
            <person name="Wang X."/>
            <person name="Wei L."/>
            <person name="Li C."/>
            <person name="Ma Q."/>
            <person name="Ju M."/>
            <person name="Zhao R."/>
            <person name="Li G."/>
            <person name="Mu C."/>
            <person name="Tian Q."/>
            <person name="Mei H."/>
            <person name="Zhang T."/>
            <person name="Gao T."/>
            <person name="Zhang H."/>
        </authorList>
    </citation>
    <scope>NUCLEOTIDE SEQUENCE</scope>
    <source>
        <strain evidence="2">G02</strain>
    </source>
</reference>